<reference evidence="1 2" key="1">
    <citation type="submission" date="2019-03" db="EMBL/GenBank/DDBJ databases">
        <title>Draft Genome Sequence of Duganella callidus sp. nov., a Novel Duganella Species Isolated from Cultivated Soil.</title>
        <authorList>
            <person name="Raths R."/>
            <person name="Peta V."/>
            <person name="Bucking H."/>
        </authorList>
    </citation>
    <scope>NUCLEOTIDE SEQUENCE [LARGE SCALE GENOMIC DNA]</scope>
    <source>
        <strain evidence="1 2">DN04</strain>
    </source>
</reference>
<protein>
    <submittedName>
        <fullName evidence="1">Uncharacterized protein</fullName>
    </submittedName>
</protein>
<gene>
    <name evidence="1" type="ORF">E4L98_19215</name>
</gene>
<dbReference type="EMBL" id="SPVG01000191">
    <property type="protein sequence ID" value="TFW17976.1"/>
    <property type="molecule type" value="Genomic_DNA"/>
</dbReference>
<dbReference type="AlphaFoldDB" id="A0A4Y9S8L2"/>
<keyword evidence="2" id="KW-1185">Reference proteome</keyword>
<proteinExistence type="predicted"/>
<name>A0A4Y9S8L2_9BURK</name>
<comment type="caution">
    <text evidence="1">The sequence shown here is derived from an EMBL/GenBank/DDBJ whole genome shotgun (WGS) entry which is preliminary data.</text>
</comment>
<dbReference type="Proteomes" id="UP000297729">
    <property type="component" value="Unassembled WGS sequence"/>
</dbReference>
<evidence type="ECO:0000313" key="1">
    <source>
        <dbReference type="EMBL" id="TFW17976.1"/>
    </source>
</evidence>
<accession>A0A4Y9S8L2</accession>
<dbReference type="RefSeq" id="WP_135203159.1">
    <property type="nucleotide sequence ID" value="NZ_SPVG01000191.1"/>
</dbReference>
<sequence>MKYFLKNDHAHIDCGADMPVYDEEHGCWRAGTMTVTVAHEGELTVEVVEDASDAQVLPLLTPMTLYMAFKPAERIAIKTSVDPLVQEFWAMYQLSVQLQKPTDPNLASVREAIEYLAAPVEPGPGAGILAGAERIGEILAGIPQ</sequence>
<evidence type="ECO:0000313" key="2">
    <source>
        <dbReference type="Proteomes" id="UP000297729"/>
    </source>
</evidence>
<dbReference type="OrthoDB" id="9931795at2"/>
<organism evidence="1 2">
    <name type="scientific">Duganella callida</name>
    <dbReference type="NCBI Taxonomy" id="2561932"/>
    <lineage>
        <taxon>Bacteria</taxon>
        <taxon>Pseudomonadati</taxon>
        <taxon>Pseudomonadota</taxon>
        <taxon>Betaproteobacteria</taxon>
        <taxon>Burkholderiales</taxon>
        <taxon>Oxalobacteraceae</taxon>
        <taxon>Telluria group</taxon>
        <taxon>Duganella</taxon>
    </lineage>
</organism>